<keyword evidence="2" id="KW-0812">Transmembrane</keyword>
<protein>
    <submittedName>
        <fullName evidence="3">Uncharacterized protein</fullName>
    </submittedName>
</protein>
<feature type="compositionally biased region" description="Low complexity" evidence="1">
    <location>
        <begin position="105"/>
        <end position="115"/>
    </location>
</feature>
<keyword evidence="2" id="KW-0472">Membrane</keyword>
<gene>
    <name evidence="3" type="ORF">ACFOX0_21545</name>
</gene>
<feature type="compositionally biased region" description="Pro residues" evidence="1">
    <location>
        <begin position="116"/>
        <end position="132"/>
    </location>
</feature>
<name>A0ABV8KSA1_9ACTN</name>
<sequence>MTHPEPPPNLPFADLELVRADPSVEIYHGVGQDGRPVTVAALTPAAATDPAVRSVFLDLAGRSSFPTAPGQAPVHAADLAAARPWVANHRLPEHTGVEAWPDRLPAPAATADQPGAPAPTAPPTAPGAPAPTAPGATTGGDPGPGTTARSEPAGPDRTAGASDGGADRDELDAPSEPIGGDAVPWGPPPMPPPVAPWGAPAPAPPQPATPWAAPPVPPPATPWAASQPPPGSRSGPGPLAVVIAGVCAVVLLLGTAAVVAYWAFGRGTPQAGPTGAPTASRSAGPGLPVPSDEPSGGDPSAAPGGPGDPDARKPKLRQVAARSVVGPTYAAGDDTYTMAFNGWPFAFRAGGTWGCMAGKVPDKLAGAKVWVCIDEQNPTSRQKANVLLRPCPTTCTPAERKALEGAWFDQPAKAKPVLDDRTVMVETARDADGFYTVDLSHYSPATAGGPLKWQVGVFVKSPPETRGVVQKLLNDVVTQAG</sequence>
<comment type="caution">
    <text evidence="3">The sequence shown here is derived from an EMBL/GenBank/DDBJ whole genome shotgun (WGS) entry which is preliminary data.</text>
</comment>
<feature type="transmembrane region" description="Helical" evidence="2">
    <location>
        <begin position="239"/>
        <end position="264"/>
    </location>
</feature>
<feature type="compositionally biased region" description="Low complexity" evidence="1">
    <location>
        <begin position="294"/>
        <end position="303"/>
    </location>
</feature>
<dbReference type="RefSeq" id="WP_377548866.1">
    <property type="nucleotide sequence ID" value="NZ_JBHSBN010000016.1"/>
</dbReference>
<feature type="region of interest" description="Disordered" evidence="1">
    <location>
        <begin position="104"/>
        <end position="235"/>
    </location>
</feature>
<reference evidence="4" key="1">
    <citation type="journal article" date="2019" name="Int. J. Syst. Evol. Microbiol.">
        <title>The Global Catalogue of Microorganisms (GCM) 10K type strain sequencing project: providing services to taxonomists for standard genome sequencing and annotation.</title>
        <authorList>
            <consortium name="The Broad Institute Genomics Platform"/>
            <consortium name="The Broad Institute Genome Sequencing Center for Infectious Disease"/>
            <person name="Wu L."/>
            <person name="Ma J."/>
        </authorList>
    </citation>
    <scope>NUCLEOTIDE SEQUENCE [LARGE SCALE GENOMIC DNA]</scope>
    <source>
        <strain evidence="4">2902at01</strain>
    </source>
</reference>
<evidence type="ECO:0000313" key="3">
    <source>
        <dbReference type="EMBL" id="MFC4108506.1"/>
    </source>
</evidence>
<keyword evidence="4" id="KW-1185">Reference proteome</keyword>
<feature type="region of interest" description="Disordered" evidence="1">
    <location>
        <begin position="270"/>
        <end position="313"/>
    </location>
</feature>
<proteinExistence type="predicted"/>
<evidence type="ECO:0000256" key="1">
    <source>
        <dbReference type="SAM" id="MobiDB-lite"/>
    </source>
</evidence>
<evidence type="ECO:0000313" key="4">
    <source>
        <dbReference type="Proteomes" id="UP001595868"/>
    </source>
</evidence>
<dbReference type="EMBL" id="JBHSBN010000016">
    <property type="protein sequence ID" value="MFC4108506.1"/>
    <property type="molecule type" value="Genomic_DNA"/>
</dbReference>
<feature type="compositionally biased region" description="Pro residues" evidence="1">
    <location>
        <begin position="185"/>
        <end position="231"/>
    </location>
</feature>
<accession>A0ABV8KSA1</accession>
<keyword evidence="2" id="KW-1133">Transmembrane helix</keyword>
<dbReference type="Proteomes" id="UP001595868">
    <property type="component" value="Unassembled WGS sequence"/>
</dbReference>
<evidence type="ECO:0000256" key="2">
    <source>
        <dbReference type="SAM" id="Phobius"/>
    </source>
</evidence>
<organism evidence="3 4">
    <name type="scientific">Micromonospora zhanjiangensis</name>
    <dbReference type="NCBI Taxonomy" id="1522057"/>
    <lineage>
        <taxon>Bacteria</taxon>
        <taxon>Bacillati</taxon>
        <taxon>Actinomycetota</taxon>
        <taxon>Actinomycetes</taxon>
        <taxon>Micromonosporales</taxon>
        <taxon>Micromonosporaceae</taxon>
        <taxon>Micromonospora</taxon>
    </lineage>
</organism>